<protein>
    <submittedName>
        <fullName evidence="2">Uncharacterized protein</fullName>
    </submittedName>
</protein>
<reference evidence="3" key="1">
    <citation type="journal article" date="2019" name="Int. J. Syst. Evol. Microbiol.">
        <title>The Global Catalogue of Microorganisms (GCM) 10K type strain sequencing project: providing services to taxonomists for standard genome sequencing and annotation.</title>
        <authorList>
            <consortium name="The Broad Institute Genomics Platform"/>
            <consortium name="The Broad Institute Genome Sequencing Center for Infectious Disease"/>
            <person name="Wu L."/>
            <person name="Ma J."/>
        </authorList>
    </citation>
    <scope>NUCLEOTIDE SEQUENCE [LARGE SCALE GENOMIC DNA]</scope>
    <source>
        <strain evidence="3">JCM 9687</strain>
    </source>
</reference>
<proteinExistence type="predicted"/>
<feature type="region of interest" description="Disordered" evidence="1">
    <location>
        <begin position="104"/>
        <end position="142"/>
    </location>
</feature>
<sequence>MATSFLPYSDHFVDNNDWKVPALGKEYGPGEDVPAPVKARRGGPEANSDKAFLNCVFSERAHFRDLSTAPCFRCADPGQAQSRATALREGSAPVVQDVDDALVRLGRMPGPPRGIAPGERRGRRTSGFGAEPRPDTVRASSMPPCAITDEVARSVPVGGGSAARRADALLAIMPEQAAAVAMVRAKWIESVRAVPPEPGNEEPNGLGVAPLADARRDRWFRAEGVREMWFSRYVGSVGWWVDTAQLALESAAGEPDAELWRVAATSPYRTWHGSIAPARLVQQARIRCWGENWINDSLPRLLGRDDLERLLALTGDANSARPVRLAHRSVLDARNAGDLALEQEESGSGALRDVNRNWNLYGRRHHLVCEYAHAIADHLRKRAAVQR</sequence>
<evidence type="ECO:0000313" key="2">
    <source>
        <dbReference type="EMBL" id="GAA3361879.1"/>
    </source>
</evidence>
<accession>A0ABP6RWA5</accession>
<organism evidence="2 3">
    <name type="scientific">Saccharopolyspora gregorii</name>
    <dbReference type="NCBI Taxonomy" id="33914"/>
    <lineage>
        <taxon>Bacteria</taxon>
        <taxon>Bacillati</taxon>
        <taxon>Actinomycetota</taxon>
        <taxon>Actinomycetes</taxon>
        <taxon>Pseudonocardiales</taxon>
        <taxon>Pseudonocardiaceae</taxon>
        <taxon>Saccharopolyspora</taxon>
    </lineage>
</organism>
<evidence type="ECO:0000313" key="3">
    <source>
        <dbReference type="Proteomes" id="UP001500483"/>
    </source>
</evidence>
<name>A0ABP6RWA5_9PSEU</name>
<dbReference type="Proteomes" id="UP001500483">
    <property type="component" value="Unassembled WGS sequence"/>
</dbReference>
<dbReference type="EMBL" id="BAAAYK010000038">
    <property type="protein sequence ID" value="GAA3361879.1"/>
    <property type="molecule type" value="Genomic_DNA"/>
</dbReference>
<keyword evidence="3" id="KW-1185">Reference proteome</keyword>
<comment type="caution">
    <text evidence="2">The sequence shown here is derived from an EMBL/GenBank/DDBJ whole genome shotgun (WGS) entry which is preliminary data.</text>
</comment>
<evidence type="ECO:0000256" key="1">
    <source>
        <dbReference type="SAM" id="MobiDB-lite"/>
    </source>
</evidence>
<gene>
    <name evidence="2" type="ORF">GCM10020366_47580</name>
</gene>